<keyword evidence="2" id="KW-1185">Reference proteome</keyword>
<name>A0A2M9HBV3_9BIFI</name>
<comment type="caution">
    <text evidence="1">The sequence shown here is derived from an EMBL/GenBank/DDBJ whole genome shotgun (WGS) entry which is preliminary data.</text>
</comment>
<proteinExistence type="predicted"/>
<sequence length="76" mass="7469">MNADQLGELQTLATENIPADQIADVAGMIQEQGAGLAEGVGQAVSDAAGGVDLGAIAEQVGLPVDIVGQISGLLGR</sequence>
<dbReference type="EMBL" id="PEBI01000001">
    <property type="protein sequence ID" value="PJM74282.1"/>
    <property type="molecule type" value="Genomic_DNA"/>
</dbReference>
<dbReference type="Proteomes" id="UP000229095">
    <property type="component" value="Unassembled WGS sequence"/>
</dbReference>
<dbReference type="AlphaFoldDB" id="A0A2M9HBV3"/>
<accession>A0A2M9HBV3</accession>
<protein>
    <submittedName>
        <fullName evidence="1">Chemotaxis protein</fullName>
    </submittedName>
</protein>
<reference evidence="1 2" key="1">
    <citation type="submission" date="2017-10" db="EMBL/GenBank/DDBJ databases">
        <title>Draft genome sequences of strains TRE 1, TRE 9, TRE H and TRI 7, isolated from tamarins, belonging to four potential novel Bifidobacterium species.</title>
        <authorList>
            <person name="Mattarelli P."/>
            <person name="Modesto M."/>
            <person name="Puglisi E."/>
            <person name="Morelli L."/>
            <person name="Spezio C."/>
            <person name="Bonetti A."/>
            <person name="Sandri C."/>
        </authorList>
    </citation>
    <scope>NUCLEOTIDE SEQUENCE [LARGE SCALE GENOMIC DNA]</scope>
    <source>
        <strain evidence="2">TRE1</strain>
    </source>
</reference>
<evidence type="ECO:0000313" key="2">
    <source>
        <dbReference type="Proteomes" id="UP000229095"/>
    </source>
</evidence>
<gene>
    <name evidence="1" type="ORF">CS006_00825</name>
</gene>
<evidence type="ECO:0000313" key="1">
    <source>
        <dbReference type="EMBL" id="PJM74282.1"/>
    </source>
</evidence>
<dbReference type="OrthoDB" id="3233961at2"/>
<organism evidence="1 2">
    <name type="scientific">Bifidobacterium primatium</name>
    <dbReference type="NCBI Taxonomy" id="2045438"/>
    <lineage>
        <taxon>Bacteria</taxon>
        <taxon>Bacillati</taxon>
        <taxon>Actinomycetota</taxon>
        <taxon>Actinomycetes</taxon>
        <taxon>Bifidobacteriales</taxon>
        <taxon>Bifidobacteriaceae</taxon>
        <taxon>Bifidobacterium</taxon>
    </lineage>
</organism>